<dbReference type="Pfam" id="PF17762">
    <property type="entry name" value="HTH_ParB"/>
    <property type="match status" value="1"/>
</dbReference>
<dbReference type="SMART" id="SM00470">
    <property type="entry name" value="ParB"/>
    <property type="match status" value="1"/>
</dbReference>
<dbReference type="GO" id="GO:0003677">
    <property type="term" value="F:DNA binding"/>
    <property type="evidence" value="ECO:0007669"/>
    <property type="project" value="UniProtKB-KW"/>
</dbReference>
<dbReference type="PANTHER" id="PTHR33375:SF1">
    <property type="entry name" value="CHROMOSOME-PARTITIONING PROTEIN PARB-RELATED"/>
    <property type="match status" value="1"/>
</dbReference>
<dbReference type="NCBIfam" id="TIGR00180">
    <property type="entry name" value="parB_part"/>
    <property type="match status" value="1"/>
</dbReference>
<evidence type="ECO:0000313" key="6">
    <source>
        <dbReference type="Proteomes" id="UP000240042"/>
    </source>
</evidence>
<dbReference type="FunFam" id="1.10.10.2830:FF:000001">
    <property type="entry name" value="Chromosome partitioning protein ParB"/>
    <property type="match status" value="1"/>
</dbReference>
<dbReference type="RefSeq" id="WP_092317731.1">
    <property type="nucleotide sequence ID" value="NZ_FOKY01000001.1"/>
</dbReference>
<dbReference type="GO" id="GO:0007059">
    <property type="term" value="P:chromosome segregation"/>
    <property type="evidence" value="ECO:0007669"/>
    <property type="project" value="UniProtKB-KW"/>
</dbReference>
<dbReference type="GO" id="GO:0045881">
    <property type="term" value="P:positive regulation of sporulation resulting in formation of a cellular spore"/>
    <property type="evidence" value="ECO:0007669"/>
    <property type="project" value="TreeGrafter"/>
</dbReference>
<dbReference type="AlphaFoldDB" id="A0A1I1D5Z7"/>
<dbReference type="GO" id="GO:0005694">
    <property type="term" value="C:chromosome"/>
    <property type="evidence" value="ECO:0007669"/>
    <property type="project" value="TreeGrafter"/>
</dbReference>
<keyword evidence="3" id="KW-0238">DNA-binding</keyword>
<evidence type="ECO:0000256" key="3">
    <source>
        <dbReference type="ARBA" id="ARBA00023125"/>
    </source>
</evidence>
<proteinExistence type="inferred from homology"/>
<dbReference type="PANTHER" id="PTHR33375">
    <property type="entry name" value="CHROMOSOME-PARTITIONING PROTEIN PARB-RELATED"/>
    <property type="match status" value="1"/>
</dbReference>
<dbReference type="InterPro" id="IPR004437">
    <property type="entry name" value="ParB/RepB/Spo0J"/>
</dbReference>
<sequence length="287" mass="32889">MAYERKTLGKGLSALVDEQINDIVSNDILQSKVNLVQTEKILPNRYQPRKEFNDASLEDLADSIKEYGIIQPLIVSDLGNGQYELVAGERRLRAAKIANLLEVPIIVKEFNDHDRLVLALIENIQREDLNCIEIAESYQEIMDKLQITQEQVAQLVGKSRTSITNTLRLLKLPMKIRKMILRNNLSEGHGRAILGLDDINNMILIAEQIDRDDLSVRESEELVRIYNKKNRKDTVVEKTDQKIEILENKLISDLGLNVKVSGSIEKGIIKIFYHTKEDLENFIKRIM</sequence>
<dbReference type="Gene3D" id="1.10.10.2830">
    <property type="match status" value="1"/>
</dbReference>
<dbReference type="InterPro" id="IPR041468">
    <property type="entry name" value="HTH_ParB/Spo0J"/>
</dbReference>
<keyword evidence="6" id="KW-1185">Reference proteome</keyword>
<dbReference type="InterPro" id="IPR050336">
    <property type="entry name" value="Chromosome_partition/occlusion"/>
</dbReference>
<evidence type="ECO:0000256" key="1">
    <source>
        <dbReference type="ARBA" id="ARBA00006295"/>
    </source>
</evidence>
<dbReference type="Proteomes" id="UP000240042">
    <property type="component" value="Unassembled WGS sequence"/>
</dbReference>
<keyword evidence="2" id="KW-0159">Chromosome partition</keyword>
<dbReference type="EMBL" id="FOKY01000001">
    <property type="protein sequence ID" value="SFB70207.1"/>
    <property type="molecule type" value="Genomic_DNA"/>
</dbReference>
<dbReference type="InterPro" id="IPR036086">
    <property type="entry name" value="ParB/Sulfiredoxin_sf"/>
</dbReference>
<feature type="domain" description="ParB-like N-terminal" evidence="4">
    <location>
        <begin position="34"/>
        <end position="124"/>
    </location>
</feature>
<dbReference type="OrthoDB" id="9802051at2"/>
<gene>
    <name evidence="5" type="ORF">SAMN02745150_00337</name>
</gene>
<dbReference type="Gene3D" id="3.90.1530.30">
    <property type="match status" value="1"/>
</dbReference>
<evidence type="ECO:0000259" key="4">
    <source>
        <dbReference type="SMART" id="SM00470"/>
    </source>
</evidence>
<dbReference type="Pfam" id="PF02195">
    <property type="entry name" value="ParB_N"/>
    <property type="match status" value="1"/>
</dbReference>
<dbReference type="InterPro" id="IPR003115">
    <property type="entry name" value="ParB_N"/>
</dbReference>
<dbReference type="SUPFAM" id="SSF110849">
    <property type="entry name" value="ParB/Sulfiredoxin"/>
    <property type="match status" value="1"/>
</dbReference>
<evidence type="ECO:0000256" key="2">
    <source>
        <dbReference type="ARBA" id="ARBA00022829"/>
    </source>
</evidence>
<comment type="similarity">
    <text evidence="1">Belongs to the ParB family.</text>
</comment>
<organism evidence="5 6">
    <name type="scientific">Brevinema andersonii</name>
    <dbReference type="NCBI Taxonomy" id="34097"/>
    <lineage>
        <taxon>Bacteria</taxon>
        <taxon>Pseudomonadati</taxon>
        <taxon>Spirochaetota</taxon>
        <taxon>Spirochaetia</taxon>
        <taxon>Brevinematales</taxon>
        <taxon>Brevinemataceae</taxon>
        <taxon>Brevinema</taxon>
    </lineage>
</organism>
<dbReference type="FunFam" id="3.90.1530.30:FF:000001">
    <property type="entry name" value="Chromosome partitioning protein ParB"/>
    <property type="match status" value="1"/>
</dbReference>
<dbReference type="STRING" id="34097.SAMN02745150_00337"/>
<dbReference type="CDD" id="cd16393">
    <property type="entry name" value="SPO0J_N"/>
    <property type="match status" value="1"/>
</dbReference>
<accession>A0A1I1D5Z7</accession>
<protein>
    <submittedName>
        <fullName evidence="5">Chromosome partitioning protein, ParB family</fullName>
    </submittedName>
</protein>
<evidence type="ECO:0000313" key="5">
    <source>
        <dbReference type="EMBL" id="SFB70207.1"/>
    </source>
</evidence>
<reference evidence="6" key="1">
    <citation type="submission" date="2016-10" db="EMBL/GenBank/DDBJ databases">
        <authorList>
            <person name="Varghese N."/>
            <person name="Submissions S."/>
        </authorList>
    </citation>
    <scope>NUCLEOTIDE SEQUENCE [LARGE SCALE GENOMIC DNA]</scope>
    <source>
        <strain evidence="6">ATCC 43811</strain>
    </source>
</reference>
<name>A0A1I1D5Z7_BREAD</name>